<dbReference type="AlphaFoldDB" id="A0A251VJ20"/>
<name>A0A251VJ20_HELAN</name>
<keyword evidence="3" id="KW-1185">Reference proteome</keyword>
<reference evidence="2" key="2">
    <citation type="submission" date="2017-02" db="EMBL/GenBank/DDBJ databases">
        <title>Sunflower complete genome.</title>
        <authorList>
            <person name="Langlade N."/>
            <person name="Munos S."/>
        </authorList>
    </citation>
    <scope>NUCLEOTIDE SEQUENCE [LARGE SCALE GENOMIC DNA]</scope>
    <source>
        <tissue evidence="2">Leaves</tissue>
    </source>
</reference>
<evidence type="ECO:0000313" key="3">
    <source>
        <dbReference type="Proteomes" id="UP000215914"/>
    </source>
</evidence>
<reference evidence="1 3" key="1">
    <citation type="journal article" date="2017" name="Nature">
        <title>The sunflower genome provides insights into oil metabolism, flowering and Asterid evolution.</title>
        <authorList>
            <person name="Badouin H."/>
            <person name="Gouzy J."/>
            <person name="Grassa C.J."/>
            <person name="Murat F."/>
            <person name="Staton S.E."/>
            <person name="Cottret L."/>
            <person name="Lelandais-Briere C."/>
            <person name="Owens G.L."/>
            <person name="Carrere S."/>
            <person name="Mayjonade B."/>
            <person name="Legrand L."/>
            <person name="Gill N."/>
            <person name="Kane N.C."/>
            <person name="Bowers J.E."/>
            <person name="Hubner S."/>
            <person name="Bellec A."/>
            <person name="Berard A."/>
            <person name="Berges H."/>
            <person name="Blanchet N."/>
            <person name="Boniface M.C."/>
            <person name="Brunel D."/>
            <person name="Catrice O."/>
            <person name="Chaidir N."/>
            <person name="Claudel C."/>
            <person name="Donnadieu C."/>
            <person name="Faraut T."/>
            <person name="Fievet G."/>
            <person name="Helmstetter N."/>
            <person name="King M."/>
            <person name="Knapp S.J."/>
            <person name="Lai Z."/>
            <person name="Le Paslier M.C."/>
            <person name="Lippi Y."/>
            <person name="Lorenzon L."/>
            <person name="Mandel J.R."/>
            <person name="Marage G."/>
            <person name="Marchand G."/>
            <person name="Marquand E."/>
            <person name="Bret-Mestries E."/>
            <person name="Morien E."/>
            <person name="Nambeesan S."/>
            <person name="Nguyen T."/>
            <person name="Pegot-Espagnet P."/>
            <person name="Pouilly N."/>
            <person name="Raftis F."/>
            <person name="Sallet E."/>
            <person name="Schiex T."/>
            <person name="Thomas J."/>
            <person name="Vandecasteele C."/>
            <person name="Vares D."/>
            <person name="Vear F."/>
            <person name="Vautrin S."/>
            <person name="Crespi M."/>
            <person name="Mangin B."/>
            <person name="Burke J.M."/>
            <person name="Salse J."/>
            <person name="Munos S."/>
            <person name="Vincourt P."/>
            <person name="Rieseberg L.H."/>
            <person name="Langlade N.B."/>
        </authorList>
    </citation>
    <scope>NUCLEOTIDE SEQUENCE [LARGE SCALE GENOMIC DNA]</scope>
    <source>
        <strain evidence="3">cv. SF193</strain>
        <tissue evidence="1">Leaves</tissue>
    </source>
</reference>
<dbReference type="InParanoid" id="A0A251VJ20"/>
<dbReference type="Gramene" id="mRNA:HanXRQr2_Chr02g0077941">
    <property type="protein sequence ID" value="CDS:HanXRQr2_Chr02g0077941.1"/>
    <property type="gene ID" value="HanXRQr2_Chr02g0077941"/>
</dbReference>
<gene>
    <name evidence="2" type="ORF">HannXRQ_Chr02g0052991</name>
    <name evidence="1" type="ORF">HanXRQr2_Chr02g0077941</name>
</gene>
<sequence length="76" mass="8436">MLLIVVVSADNVNYSITVIVPSCDYIIVASLKQVILKEISGKLETLVESHNGLWILISIEPPISLILNQHHVFVLE</sequence>
<proteinExistence type="predicted"/>
<accession>A0A251VJ20</accession>
<protein>
    <submittedName>
        <fullName evidence="2">Uncharacterized protein</fullName>
    </submittedName>
</protein>
<evidence type="ECO:0000313" key="1">
    <source>
        <dbReference type="EMBL" id="KAF5819467.1"/>
    </source>
</evidence>
<reference evidence="1" key="3">
    <citation type="submission" date="2020-06" db="EMBL/GenBank/DDBJ databases">
        <title>Helianthus annuus Genome sequencing and assembly Release 2.</title>
        <authorList>
            <person name="Gouzy J."/>
            <person name="Langlade N."/>
            <person name="Munos S."/>
        </authorList>
    </citation>
    <scope>NUCLEOTIDE SEQUENCE</scope>
    <source>
        <tissue evidence="1">Leaves</tissue>
    </source>
</reference>
<dbReference type="Proteomes" id="UP000215914">
    <property type="component" value="Chromosome 2"/>
</dbReference>
<evidence type="ECO:0000313" key="2">
    <source>
        <dbReference type="EMBL" id="OTG35086.1"/>
    </source>
</evidence>
<dbReference type="EMBL" id="MNCJ02000317">
    <property type="protein sequence ID" value="KAF5819467.1"/>
    <property type="molecule type" value="Genomic_DNA"/>
</dbReference>
<organism evidence="2 3">
    <name type="scientific">Helianthus annuus</name>
    <name type="common">Common sunflower</name>
    <dbReference type="NCBI Taxonomy" id="4232"/>
    <lineage>
        <taxon>Eukaryota</taxon>
        <taxon>Viridiplantae</taxon>
        <taxon>Streptophyta</taxon>
        <taxon>Embryophyta</taxon>
        <taxon>Tracheophyta</taxon>
        <taxon>Spermatophyta</taxon>
        <taxon>Magnoliopsida</taxon>
        <taxon>eudicotyledons</taxon>
        <taxon>Gunneridae</taxon>
        <taxon>Pentapetalae</taxon>
        <taxon>asterids</taxon>
        <taxon>campanulids</taxon>
        <taxon>Asterales</taxon>
        <taxon>Asteraceae</taxon>
        <taxon>Asteroideae</taxon>
        <taxon>Heliantheae alliance</taxon>
        <taxon>Heliantheae</taxon>
        <taxon>Helianthus</taxon>
    </lineage>
</organism>
<dbReference type="EMBL" id="CM007891">
    <property type="protein sequence ID" value="OTG35086.1"/>
    <property type="molecule type" value="Genomic_DNA"/>
</dbReference>